<evidence type="ECO:0000313" key="3">
    <source>
        <dbReference type="Proteomes" id="UP000292082"/>
    </source>
</evidence>
<evidence type="ECO:0000313" key="2">
    <source>
        <dbReference type="EMBL" id="TBU62760.1"/>
    </source>
</evidence>
<feature type="region of interest" description="Disordered" evidence="1">
    <location>
        <begin position="170"/>
        <end position="214"/>
    </location>
</feature>
<dbReference type="AlphaFoldDB" id="A0A4Q9Q6J0"/>
<organism evidence="2 3">
    <name type="scientific">Dichomitus squalens</name>
    <dbReference type="NCBI Taxonomy" id="114155"/>
    <lineage>
        <taxon>Eukaryota</taxon>
        <taxon>Fungi</taxon>
        <taxon>Dikarya</taxon>
        <taxon>Basidiomycota</taxon>
        <taxon>Agaricomycotina</taxon>
        <taxon>Agaricomycetes</taxon>
        <taxon>Polyporales</taxon>
        <taxon>Polyporaceae</taxon>
        <taxon>Dichomitus</taxon>
    </lineage>
</organism>
<sequence length="214" mass="23195">MTDPLRPLHLPASLATLEILKVCMQSRRSLTRGNGQQPPSPPPKTQHSPSAPETSAAVRFGANLCLYPSSPSVSVRPAALVTVDRPLTRIRSSPPSQTDPFVSRLFHGDLRATGLLPSPQVYSPRPYSLDEASSVAGASVPRRILETMPPPRSRCDKWICFGASACGLSRTREQQKQSKSRHGTARSNPRRLACGEQQTAKRTRPSVAAVRAIS</sequence>
<reference evidence="2 3" key="1">
    <citation type="submission" date="2019-01" db="EMBL/GenBank/DDBJ databases">
        <title>Draft genome sequences of three monokaryotic isolates of the white-rot basidiomycete fungus Dichomitus squalens.</title>
        <authorList>
            <consortium name="DOE Joint Genome Institute"/>
            <person name="Lopez S.C."/>
            <person name="Andreopoulos B."/>
            <person name="Pangilinan J."/>
            <person name="Lipzen A."/>
            <person name="Riley R."/>
            <person name="Ahrendt S."/>
            <person name="Ng V."/>
            <person name="Barry K."/>
            <person name="Daum C."/>
            <person name="Grigoriev I.V."/>
            <person name="Hilden K.S."/>
            <person name="Makela M.R."/>
            <person name="de Vries R.P."/>
        </authorList>
    </citation>
    <scope>NUCLEOTIDE SEQUENCE [LARGE SCALE GENOMIC DNA]</scope>
    <source>
        <strain evidence="2 3">CBS 464.89</strain>
    </source>
</reference>
<dbReference type="Proteomes" id="UP000292082">
    <property type="component" value="Unassembled WGS sequence"/>
</dbReference>
<name>A0A4Q9Q6J0_9APHY</name>
<evidence type="ECO:0000256" key="1">
    <source>
        <dbReference type="SAM" id="MobiDB-lite"/>
    </source>
</evidence>
<keyword evidence="3" id="KW-1185">Reference proteome</keyword>
<gene>
    <name evidence="2" type="ORF">BD310DRAFT_701351</name>
</gene>
<dbReference type="EMBL" id="ML145092">
    <property type="protein sequence ID" value="TBU62760.1"/>
    <property type="molecule type" value="Genomic_DNA"/>
</dbReference>
<accession>A0A4Q9Q6J0</accession>
<proteinExistence type="predicted"/>
<protein>
    <submittedName>
        <fullName evidence="2">Uncharacterized protein</fullName>
    </submittedName>
</protein>
<feature type="region of interest" description="Disordered" evidence="1">
    <location>
        <begin position="27"/>
        <end position="54"/>
    </location>
</feature>